<reference evidence="1 2" key="1">
    <citation type="journal article" date="2015" name="Genome Biol. Evol.">
        <title>Phylogenomic analyses indicate that early fungi evolved digesting cell walls of algal ancestors of land plants.</title>
        <authorList>
            <person name="Chang Y."/>
            <person name="Wang S."/>
            <person name="Sekimoto S."/>
            <person name="Aerts A.L."/>
            <person name="Choi C."/>
            <person name="Clum A."/>
            <person name="LaButti K.M."/>
            <person name="Lindquist E.A."/>
            <person name="Yee Ngan C."/>
            <person name="Ohm R.A."/>
            <person name="Salamov A.A."/>
            <person name="Grigoriev I.V."/>
            <person name="Spatafora J.W."/>
            <person name="Berbee M.L."/>
        </authorList>
    </citation>
    <scope>NUCLEOTIDE SEQUENCE [LARGE SCALE GENOMIC DNA]</scope>
    <source>
        <strain evidence="1 2">NRRL 1564</strain>
    </source>
</reference>
<dbReference type="InterPro" id="IPR012469">
    <property type="entry name" value="DUF1688"/>
</dbReference>
<dbReference type="PANTHER" id="PTHR31687:SF3">
    <property type="entry name" value="PROTEIN URG3"/>
    <property type="match status" value="1"/>
</dbReference>
<proteinExistence type="predicted"/>
<accession>A0A2G5BL11</accession>
<dbReference type="EMBL" id="KZ303486">
    <property type="protein sequence ID" value="PIA19704.1"/>
    <property type="molecule type" value="Genomic_DNA"/>
</dbReference>
<keyword evidence="2" id="KW-1185">Reference proteome</keyword>
<protein>
    <submittedName>
        <fullName evidence="1">DUF1688 domain-containing protein</fullName>
    </submittedName>
</protein>
<organism evidence="1 2">
    <name type="scientific">Coemansia reversa (strain ATCC 12441 / NRRL 1564)</name>
    <dbReference type="NCBI Taxonomy" id="763665"/>
    <lineage>
        <taxon>Eukaryota</taxon>
        <taxon>Fungi</taxon>
        <taxon>Fungi incertae sedis</taxon>
        <taxon>Zoopagomycota</taxon>
        <taxon>Kickxellomycotina</taxon>
        <taxon>Kickxellomycetes</taxon>
        <taxon>Kickxellales</taxon>
        <taxon>Kickxellaceae</taxon>
        <taxon>Coemansia</taxon>
    </lineage>
</organism>
<dbReference type="AlphaFoldDB" id="A0A2G5BL11"/>
<gene>
    <name evidence="1" type="ORF">COEREDRAFT_5516</name>
</gene>
<evidence type="ECO:0000313" key="1">
    <source>
        <dbReference type="EMBL" id="PIA19704.1"/>
    </source>
</evidence>
<evidence type="ECO:0000313" key="2">
    <source>
        <dbReference type="Proteomes" id="UP000242474"/>
    </source>
</evidence>
<dbReference type="OrthoDB" id="2153176at2759"/>
<dbReference type="Pfam" id="PF07958">
    <property type="entry name" value="DUF1688"/>
    <property type="match status" value="1"/>
</dbReference>
<sequence>MPVSYNVKYLKSLQAVRERSEEVYMRAQRGMLQHFIFSEDKLDEVADYVLSLVKRDFGNITNVPPHGRWRSYCVRTETGEQRDLIREHVARWKANDVGDWECARRVMDLFMVSVLIDAGAGSKWRFVDELGTFERTEGLGIAALRMFENGVFSSSTHNPFQVDARALLKLTDKDIMDGFQVTQDNPLLACENRAQLLRSLGKALDEGPRYFGGHCACNTHPARPGFMLDYLSGCASDSPMNVSIDDVWDVIIDGLAHVWPASRTQLDGVSLGDVWPCEILALPLDSDGSSKQEPGTECLVPFHKLSQWLTWSLLEVIVDLGNFTVTETEKLTGLPEYRNGGLLVDMGVLELKDADRKRGLTDATSTVPKFEVSDSVIIEWRAMTVVLLDRIAEAIHRKCGLPDSQLPGMFLARVLEGGTWKCGREIAARMRGDTKDPPINIISDGTIF</sequence>
<dbReference type="Proteomes" id="UP000242474">
    <property type="component" value="Unassembled WGS sequence"/>
</dbReference>
<dbReference type="PANTHER" id="PTHR31687">
    <property type="match status" value="1"/>
</dbReference>
<name>A0A2G5BL11_COERN</name>
<dbReference type="STRING" id="763665.A0A2G5BL11"/>